<organism evidence="1 2">
    <name type="scientific">Acinetobacter corruptisaponis</name>
    <dbReference type="NCBI Taxonomy" id="3045147"/>
    <lineage>
        <taxon>Bacteria</taxon>
        <taxon>Pseudomonadati</taxon>
        <taxon>Pseudomonadota</taxon>
        <taxon>Gammaproteobacteria</taxon>
        <taxon>Moraxellales</taxon>
        <taxon>Moraxellaceae</taxon>
        <taxon>Acinetobacter</taxon>
    </lineage>
</organism>
<accession>A0ABY8S2N9</accession>
<protein>
    <submittedName>
        <fullName evidence="1">Uncharacterized protein</fullName>
    </submittedName>
</protein>
<name>A0ABY8S2N9_9GAMM</name>
<evidence type="ECO:0000313" key="1">
    <source>
        <dbReference type="EMBL" id="WHP04777.1"/>
    </source>
</evidence>
<keyword evidence="2" id="KW-1185">Reference proteome</keyword>
<gene>
    <name evidence="1" type="ORF">QLH32_12010</name>
</gene>
<reference evidence="1 2" key="1">
    <citation type="submission" date="2023-05" db="EMBL/GenBank/DDBJ databases">
        <title>The complete genome of Acinetobacter sp. nov KCTC 92772.</title>
        <authorList>
            <person name="Zhou G."/>
        </authorList>
    </citation>
    <scope>NUCLEOTIDE SEQUENCE [LARGE SCALE GENOMIC DNA]</scope>
    <source>
        <strain evidence="1 2">KCTC 92772</strain>
    </source>
</reference>
<dbReference type="Proteomes" id="UP001229836">
    <property type="component" value="Chromosome"/>
</dbReference>
<dbReference type="RefSeq" id="WP_283266414.1">
    <property type="nucleotide sequence ID" value="NZ_CP125669.1"/>
</dbReference>
<dbReference type="EMBL" id="CP125669">
    <property type="protein sequence ID" value="WHP04777.1"/>
    <property type="molecule type" value="Genomic_DNA"/>
</dbReference>
<sequence>MSSVLTLTTLDLNGLDLDTVGKALFQQLIIYKVENAEIKVPAQFVDKAQAVINRLASQMPDLIPVQFHYMLNKYGFDDAIAVLLPNLKLEDLDKYAMYKAYLEQARFYEFSKTLEMFNDIQDKFTAIDENLNFNVEQLKAMWQEASQI</sequence>
<evidence type="ECO:0000313" key="2">
    <source>
        <dbReference type="Proteomes" id="UP001229836"/>
    </source>
</evidence>
<proteinExistence type="predicted"/>